<feature type="region of interest" description="Disordered" evidence="1">
    <location>
        <begin position="142"/>
        <end position="187"/>
    </location>
</feature>
<accession>I7G795</accession>
<evidence type="ECO:0000313" key="2">
    <source>
        <dbReference type="EMBL" id="BAE90427.1"/>
    </source>
</evidence>
<proteinExistence type="evidence at transcript level"/>
<protein>
    <submittedName>
        <fullName evidence="2">Macaca fascicularis brain cDNA clone: QflA-22241, similar to human dexamethasone-induced transcript (DEXI), mRNA, RefSeq: NM_014015.3</fullName>
    </submittedName>
</protein>
<name>I7G795_MACFA</name>
<organism evidence="2">
    <name type="scientific">Macaca fascicularis</name>
    <name type="common">Crab-eating macaque</name>
    <name type="synonym">Cynomolgus monkey</name>
    <dbReference type="NCBI Taxonomy" id="9541"/>
    <lineage>
        <taxon>Eukaryota</taxon>
        <taxon>Metazoa</taxon>
        <taxon>Chordata</taxon>
        <taxon>Craniata</taxon>
        <taxon>Vertebrata</taxon>
        <taxon>Euteleostomi</taxon>
        <taxon>Mammalia</taxon>
        <taxon>Eutheria</taxon>
        <taxon>Euarchontoglires</taxon>
        <taxon>Primates</taxon>
        <taxon>Haplorrhini</taxon>
        <taxon>Catarrhini</taxon>
        <taxon>Cercopithecidae</taxon>
        <taxon>Cercopithecinae</taxon>
        <taxon>Macaca</taxon>
    </lineage>
</organism>
<feature type="region of interest" description="Disordered" evidence="1">
    <location>
        <begin position="1"/>
        <end position="22"/>
    </location>
</feature>
<dbReference type="AlphaFoldDB" id="I7G795"/>
<reference evidence="2" key="1">
    <citation type="journal article" date="2007" name="PLoS Biol.">
        <title>Rate of evolution in brain-expressed genes in humans and other primates.</title>
        <authorList>
            <person name="Wang H.-Y."/>
            <person name="Chien H.-C."/>
            <person name="Osada N."/>
            <person name="Hashimoto K."/>
            <person name="Sugano S."/>
            <person name="Gojobori T."/>
            <person name="Chou C.-K."/>
            <person name="Tsai S.-F."/>
            <person name="Wu C.-I."/>
            <person name="Shen C.-K.J."/>
        </authorList>
    </citation>
    <scope>NUCLEOTIDE SEQUENCE</scope>
</reference>
<evidence type="ECO:0000256" key="1">
    <source>
        <dbReference type="SAM" id="MobiDB-lite"/>
    </source>
</evidence>
<dbReference type="EMBL" id="AB173365">
    <property type="protein sequence ID" value="BAE90427.1"/>
    <property type="molecule type" value="mRNA"/>
</dbReference>
<sequence length="187" mass="19238">MDGEPSSPKSHPTGRAKVQAALGRNMALPTHADPGDLQTETMSRIPTDTLTRLVAGASRTAAQRTRGPSSKMTTWRILKMQRTGPSGEGAPHAKISLLASGASGKSGSPWACGDPRRSPTCWQVSGQADPNCVLGTRVALWAAGPLSSPTRTPPITPMRSGRRPPKAATSASGGSGGKAPGLSLTPR</sequence>